<comment type="similarity">
    <text evidence="3">Belongs to the UbiH/COQ6 family.</text>
</comment>
<evidence type="ECO:0000256" key="5">
    <source>
        <dbReference type="ARBA" id="ARBA00022827"/>
    </source>
</evidence>
<evidence type="ECO:0000256" key="7">
    <source>
        <dbReference type="ARBA" id="ARBA00023033"/>
    </source>
</evidence>
<evidence type="ECO:0000313" key="11">
    <source>
        <dbReference type="Proteomes" id="UP000199675"/>
    </source>
</evidence>
<dbReference type="Pfam" id="PF01494">
    <property type="entry name" value="FAD_binding_3"/>
    <property type="match status" value="1"/>
</dbReference>
<dbReference type="InterPro" id="IPR036188">
    <property type="entry name" value="FAD/NAD-bd_sf"/>
</dbReference>
<keyword evidence="11" id="KW-1185">Reference proteome</keyword>
<evidence type="ECO:0000256" key="1">
    <source>
        <dbReference type="ARBA" id="ARBA00001974"/>
    </source>
</evidence>
<evidence type="ECO:0000259" key="9">
    <source>
        <dbReference type="Pfam" id="PF01494"/>
    </source>
</evidence>
<dbReference type="GO" id="GO:0008682">
    <property type="term" value="F:3-demethoxyubiquinol 3-hydroxylase activity"/>
    <property type="evidence" value="ECO:0007669"/>
    <property type="project" value="TreeGrafter"/>
</dbReference>
<dbReference type="OrthoDB" id="9769565at2"/>
<dbReference type="RefSeq" id="WP_091810962.1">
    <property type="nucleotide sequence ID" value="NZ_FNNE01000001.1"/>
</dbReference>
<gene>
    <name evidence="10" type="ORF">SAMN04487960_10170</name>
</gene>
<dbReference type="InterPro" id="IPR051205">
    <property type="entry name" value="UbiH/COQ6_monooxygenase"/>
</dbReference>
<dbReference type="Proteomes" id="UP000199675">
    <property type="component" value="Unassembled WGS sequence"/>
</dbReference>
<evidence type="ECO:0000256" key="3">
    <source>
        <dbReference type="ARBA" id="ARBA00005349"/>
    </source>
</evidence>
<dbReference type="InterPro" id="IPR002938">
    <property type="entry name" value="FAD-bd"/>
</dbReference>
<comment type="cofactor">
    <cofactor evidence="1">
        <name>FAD</name>
        <dbReference type="ChEBI" id="CHEBI:57692"/>
    </cofactor>
</comment>
<comment type="pathway">
    <text evidence="2">Cofactor biosynthesis; ubiquinone biosynthesis.</text>
</comment>
<dbReference type="InterPro" id="IPR010971">
    <property type="entry name" value="UbiH/COQ6"/>
</dbReference>
<evidence type="ECO:0000256" key="2">
    <source>
        <dbReference type="ARBA" id="ARBA00004749"/>
    </source>
</evidence>
<dbReference type="FunFam" id="3.50.50.60:FF:000021">
    <property type="entry name" value="Ubiquinone biosynthesis monooxygenase COQ6"/>
    <property type="match status" value="1"/>
</dbReference>
<dbReference type="NCBIfam" id="TIGR01988">
    <property type="entry name" value="Ubi-OHases"/>
    <property type="match status" value="1"/>
</dbReference>
<dbReference type="PANTHER" id="PTHR43876">
    <property type="entry name" value="UBIQUINONE BIOSYNTHESIS MONOOXYGENASE COQ6, MITOCHONDRIAL"/>
    <property type="match status" value="1"/>
</dbReference>
<name>A0A1H2Q0Z1_9GAMM</name>
<evidence type="ECO:0000256" key="4">
    <source>
        <dbReference type="ARBA" id="ARBA00022630"/>
    </source>
</evidence>
<keyword evidence="7" id="KW-0503">Monooxygenase</keyword>
<comment type="subunit">
    <text evidence="8">Component of the Ubi complex metabolon, which regroups five ubiquinone biosynthesis proteins (UbiE, UbiF, UbiG, UbiH and UbiI) and two accessory factors (UbiK and the lipid-binding protein UbiJ).</text>
</comment>
<organism evidence="10 11">
    <name type="scientific">Marinobacter mobilis</name>
    <dbReference type="NCBI Taxonomy" id="488533"/>
    <lineage>
        <taxon>Bacteria</taxon>
        <taxon>Pseudomonadati</taxon>
        <taxon>Pseudomonadota</taxon>
        <taxon>Gammaproteobacteria</taxon>
        <taxon>Pseudomonadales</taxon>
        <taxon>Marinobacteraceae</taxon>
        <taxon>Marinobacter</taxon>
    </lineage>
</organism>
<dbReference type="GO" id="GO:0110142">
    <property type="term" value="C:ubiquinone biosynthesis complex"/>
    <property type="evidence" value="ECO:0007669"/>
    <property type="project" value="UniProtKB-ARBA"/>
</dbReference>
<dbReference type="GO" id="GO:0006744">
    <property type="term" value="P:ubiquinone biosynthetic process"/>
    <property type="evidence" value="ECO:0007669"/>
    <property type="project" value="UniProtKB-UniPathway"/>
</dbReference>
<evidence type="ECO:0000313" key="10">
    <source>
        <dbReference type="EMBL" id="SDW00710.1"/>
    </source>
</evidence>
<feature type="domain" description="FAD-binding" evidence="9">
    <location>
        <begin position="5"/>
        <end position="365"/>
    </location>
</feature>
<dbReference type="GO" id="GO:0071949">
    <property type="term" value="F:FAD binding"/>
    <property type="evidence" value="ECO:0007669"/>
    <property type="project" value="InterPro"/>
</dbReference>
<keyword evidence="5" id="KW-0274">FAD</keyword>
<accession>A0A1H2Q0Z1</accession>
<dbReference type="Gene3D" id="3.50.50.60">
    <property type="entry name" value="FAD/NAD(P)-binding domain"/>
    <property type="match status" value="2"/>
</dbReference>
<evidence type="ECO:0000256" key="6">
    <source>
        <dbReference type="ARBA" id="ARBA00023002"/>
    </source>
</evidence>
<dbReference type="SUPFAM" id="SSF51905">
    <property type="entry name" value="FAD/NAD(P)-binding domain"/>
    <property type="match status" value="1"/>
</dbReference>
<sequence>MTQAYDIVVVGAGMVGAALATGLGQNGFSVALIDRDSAGAFDPAQSPDLRVSAISAGNERYLRQLGAWQKMATMRLTPYTRLGVWDETRHPLSNLLPARLGQTIFNATDLNTGHLGHIVENRVTQYALWQCVREQPSVDLLAGSGVSAVCQQQDQATVTLDDGRELSCQLVVGADGAQSRVREMADIGTQRDQYSQQAMVISVRYRGAVEDITWQAFHPSGPRAFLPLHSAGDAFPQESWASLVWYDSPDTLSRLKAMSKPDLLAEIQRAFPPELPPLTHIDACASFPIARQHANSYSNGRVVLVGDSAHTINPLAGQGVNLGFQDAQCLQDLLKECRRNGLNLSDSSCLQQYEQQRRPANRRMMLAMDLFYYLFSNRIPPLHLARNLGLGMAQALPFAKNRVARYAMGIEEELPAVLQLLASRLPSLPLP</sequence>
<evidence type="ECO:0000256" key="8">
    <source>
        <dbReference type="ARBA" id="ARBA00065734"/>
    </source>
</evidence>
<dbReference type="UniPathway" id="UPA00232"/>
<dbReference type="PANTHER" id="PTHR43876:SF10">
    <property type="entry name" value="3-DEMETHOXYUBIQUINOL 3-HYDROXYLASE"/>
    <property type="match status" value="1"/>
</dbReference>
<dbReference type="STRING" id="488533.SAMN04487960_10170"/>
<dbReference type="PRINTS" id="PR00420">
    <property type="entry name" value="RNGMNOXGNASE"/>
</dbReference>
<dbReference type="AlphaFoldDB" id="A0A1H2Q0Z1"/>
<dbReference type="EMBL" id="FNNE01000001">
    <property type="protein sequence ID" value="SDW00710.1"/>
    <property type="molecule type" value="Genomic_DNA"/>
</dbReference>
<protein>
    <submittedName>
        <fullName evidence="10">2-octaprenyl-3-methyl-6-methoxy-1,4-benzoquinol hydroxylase</fullName>
    </submittedName>
</protein>
<keyword evidence="4" id="KW-0285">Flavoprotein</keyword>
<proteinExistence type="inferred from homology"/>
<reference evidence="10 11" key="1">
    <citation type="submission" date="2016-10" db="EMBL/GenBank/DDBJ databases">
        <authorList>
            <person name="de Groot N.N."/>
        </authorList>
    </citation>
    <scope>NUCLEOTIDE SEQUENCE [LARGE SCALE GENOMIC DNA]</scope>
    <source>
        <strain evidence="10 11">CGMCC 1.7059</strain>
    </source>
</reference>
<keyword evidence="6" id="KW-0560">Oxidoreductase</keyword>